<keyword evidence="5" id="KW-0067">ATP-binding</keyword>
<dbReference type="Gramene" id="OB05G28740.1">
    <property type="protein sequence ID" value="OB05G28740.1"/>
    <property type="gene ID" value="OB05G28740"/>
</dbReference>
<dbReference type="GO" id="GO:0005886">
    <property type="term" value="C:plasma membrane"/>
    <property type="evidence" value="ECO:0007669"/>
    <property type="project" value="TreeGrafter"/>
</dbReference>
<keyword evidence="8" id="KW-1185">Reference proteome</keyword>
<proteinExistence type="predicted"/>
<dbReference type="HOGENOM" id="CLU_2281784_0_0_1"/>
<dbReference type="InterPro" id="IPR011009">
    <property type="entry name" value="Kinase-like_dom_sf"/>
</dbReference>
<keyword evidence="4" id="KW-0418">Kinase</keyword>
<name>J3M8F0_ORYBR</name>
<evidence type="ECO:0000256" key="4">
    <source>
        <dbReference type="ARBA" id="ARBA00022777"/>
    </source>
</evidence>
<dbReference type="InterPro" id="IPR001245">
    <property type="entry name" value="Ser-Thr/Tyr_kinase_cat_dom"/>
</dbReference>
<dbReference type="AlphaFoldDB" id="J3M8F0"/>
<protein>
    <recommendedName>
        <fullName evidence="6">Serine-threonine/tyrosine-protein kinase catalytic domain-containing protein</fullName>
    </recommendedName>
</protein>
<dbReference type="Pfam" id="PF07714">
    <property type="entry name" value="PK_Tyr_Ser-Thr"/>
    <property type="match status" value="1"/>
</dbReference>
<dbReference type="SUPFAM" id="SSF56112">
    <property type="entry name" value="Protein kinase-like (PK-like)"/>
    <property type="match status" value="1"/>
</dbReference>
<dbReference type="PANTHER" id="PTHR27002:SF1050">
    <property type="entry name" value="CYSTEINE-RICH RECEPTOR-LIKE PROTEIN KINASE 5"/>
    <property type="match status" value="1"/>
</dbReference>
<dbReference type="PANTHER" id="PTHR27002">
    <property type="entry name" value="RECEPTOR-LIKE SERINE/THREONINE-PROTEIN KINASE SD1-8"/>
    <property type="match status" value="1"/>
</dbReference>
<accession>J3M8F0</accession>
<evidence type="ECO:0000256" key="3">
    <source>
        <dbReference type="ARBA" id="ARBA00022741"/>
    </source>
</evidence>
<reference evidence="7" key="2">
    <citation type="submission" date="2013-04" db="UniProtKB">
        <authorList>
            <consortium name="EnsemblPlants"/>
        </authorList>
    </citation>
    <scope>IDENTIFICATION</scope>
</reference>
<feature type="domain" description="Serine-threonine/tyrosine-protein kinase catalytic" evidence="6">
    <location>
        <begin position="1"/>
        <end position="32"/>
    </location>
</feature>
<organism evidence="7">
    <name type="scientific">Oryza brachyantha</name>
    <name type="common">malo sina</name>
    <dbReference type="NCBI Taxonomy" id="4533"/>
    <lineage>
        <taxon>Eukaryota</taxon>
        <taxon>Viridiplantae</taxon>
        <taxon>Streptophyta</taxon>
        <taxon>Embryophyta</taxon>
        <taxon>Tracheophyta</taxon>
        <taxon>Spermatophyta</taxon>
        <taxon>Magnoliopsida</taxon>
        <taxon>Liliopsida</taxon>
        <taxon>Poales</taxon>
        <taxon>Poaceae</taxon>
        <taxon>BOP clade</taxon>
        <taxon>Oryzoideae</taxon>
        <taxon>Oryzeae</taxon>
        <taxon>Oryzinae</taxon>
        <taxon>Oryza</taxon>
    </lineage>
</organism>
<reference evidence="7" key="1">
    <citation type="journal article" date="2013" name="Nat. Commun.">
        <title>Whole-genome sequencing of Oryza brachyantha reveals mechanisms underlying Oryza genome evolution.</title>
        <authorList>
            <person name="Chen J."/>
            <person name="Huang Q."/>
            <person name="Gao D."/>
            <person name="Wang J."/>
            <person name="Lang Y."/>
            <person name="Liu T."/>
            <person name="Li B."/>
            <person name="Bai Z."/>
            <person name="Luis Goicoechea J."/>
            <person name="Liang C."/>
            <person name="Chen C."/>
            <person name="Zhang W."/>
            <person name="Sun S."/>
            <person name="Liao Y."/>
            <person name="Zhang X."/>
            <person name="Yang L."/>
            <person name="Song C."/>
            <person name="Wang M."/>
            <person name="Shi J."/>
            <person name="Liu G."/>
            <person name="Liu J."/>
            <person name="Zhou H."/>
            <person name="Zhou W."/>
            <person name="Yu Q."/>
            <person name="An N."/>
            <person name="Chen Y."/>
            <person name="Cai Q."/>
            <person name="Wang B."/>
            <person name="Liu B."/>
            <person name="Min J."/>
            <person name="Huang Y."/>
            <person name="Wu H."/>
            <person name="Li Z."/>
            <person name="Zhang Y."/>
            <person name="Yin Y."/>
            <person name="Song W."/>
            <person name="Jiang J."/>
            <person name="Jackson S.A."/>
            <person name="Wing R.A."/>
            <person name="Wang J."/>
            <person name="Chen M."/>
        </authorList>
    </citation>
    <scope>NUCLEOTIDE SEQUENCE [LARGE SCALE GENOMIC DNA]</scope>
    <source>
        <strain evidence="7">cv. IRGC 101232</strain>
    </source>
</reference>
<dbReference type="GO" id="GO:0004674">
    <property type="term" value="F:protein serine/threonine kinase activity"/>
    <property type="evidence" value="ECO:0007669"/>
    <property type="project" value="UniProtKB-KW"/>
</dbReference>
<evidence type="ECO:0000256" key="5">
    <source>
        <dbReference type="ARBA" id="ARBA00022840"/>
    </source>
</evidence>
<evidence type="ECO:0000259" key="6">
    <source>
        <dbReference type="Pfam" id="PF07714"/>
    </source>
</evidence>
<keyword evidence="1" id="KW-0723">Serine/threonine-protein kinase</keyword>
<dbReference type="Proteomes" id="UP000006038">
    <property type="component" value="Chromosome 5"/>
</dbReference>
<evidence type="ECO:0000313" key="8">
    <source>
        <dbReference type="Proteomes" id="UP000006038"/>
    </source>
</evidence>
<dbReference type="EnsemblPlants" id="OB05G28740.1">
    <property type="protein sequence ID" value="OB05G28740.1"/>
    <property type="gene ID" value="OB05G28740"/>
</dbReference>
<dbReference type="Gene3D" id="1.10.510.10">
    <property type="entry name" value="Transferase(Phosphotransferase) domain 1"/>
    <property type="match status" value="1"/>
</dbReference>
<keyword evidence="2" id="KW-0808">Transferase</keyword>
<evidence type="ECO:0000256" key="2">
    <source>
        <dbReference type="ARBA" id="ARBA00022679"/>
    </source>
</evidence>
<keyword evidence="3" id="KW-0547">Nucleotide-binding</keyword>
<dbReference type="STRING" id="4533.J3M8F0"/>
<dbReference type="GO" id="GO:0005524">
    <property type="term" value="F:ATP binding"/>
    <property type="evidence" value="ECO:0007669"/>
    <property type="project" value="UniProtKB-KW"/>
</dbReference>
<evidence type="ECO:0000256" key="1">
    <source>
        <dbReference type="ARBA" id="ARBA00022527"/>
    </source>
</evidence>
<evidence type="ECO:0000313" key="7">
    <source>
        <dbReference type="EnsemblPlants" id="OB05G28740.1"/>
    </source>
</evidence>
<sequence>MAPEYALRGIFSAKSDIFSYGVLLLEIVTGRRNTLINHSEDLLSFKSVSYPDGDDDPRTRSISRKPAAVPSRSNCALCSSEAFCRRDVPVSRWLRIGATKFY</sequence>